<evidence type="ECO:0000256" key="3">
    <source>
        <dbReference type="SAM" id="MobiDB-lite"/>
    </source>
</evidence>
<dbReference type="InterPro" id="IPR032867">
    <property type="entry name" value="DYW_dom"/>
</dbReference>
<feature type="repeat" description="PPR" evidence="2">
    <location>
        <begin position="547"/>
        <end position="581"/>
    </location>
</feature>
<reference evidence="5" key="1">
    <citation type="submission" date="2020-02" db="EMBL/GenBank/DDBJ databases">
        <authorList>
            <person name="Scholz U."/>
            <person name="Mascher M."/>
            <person name="Fiebig A."/>
        </authorList>
    </citation>
    <scope>NUCLEOTIDE SEQUENCE</scope>
</reference>
<evidence type="ECO:0000259" key="4">
    <source>
        <dbReference type="Pfam" id="PF14432"/>
    </source>
</evidence>
<dbReference type="OrthoDB" id="1846880at2759"/>
<feature type="domain" description="DYW" evidence="4">
    <location>
        <begin position="864"/>
        <end position="957"/>
    </location>
</feature>
<dbReference type="Pfam" id="PF14432">
    <property type="entry name" value="DYW_deaminase"/>
    <property type="match status" value="1"/>
</dbReference>
<feature type="region of interest" description="Disordered" evidence="3">
    <location>
        <begin position="1"/>
        <end position="52"/>
    </location>
</feature>
<dbReference type="GO" id="GO:0009451">
    <property type="term" value="P:RNA modification"/>
    <property type="evidence" value="ECO:0007669"/>
    <property type="project" value="InterPro"/>
</dbReference>
<protein>
    <recommendedName>
        <fullName evidence="4">DYW domain-containing protein</fullName>
    </recommendedName>
</protein>
<evidence type="ECO:0000313" key="6">
    <source>
        <dbReference type="Proteomes" id="UP000663760"/>
    </source>
</evidence>
<organism evidence="5 6">
    <name type="scientific">Spirodela intermedia</name>
    <name type="common">Intermediate duckweed</name>
    <dbReference type="NCBI Taxonomy" id="51605"/>
    <lineage>
        <taxon>Eukaryota</taxon>
        <taxon>Viridiplantae</taxon>
        <taxon>Streptophyta</taxon>
        <taxon>Embryophyta</taxon>
        <taxon>Tracheophyta</taxon>
        <taxon>Spermatophyta</taxon>
        <taxon>Magnoliopsida</taxon>
        <taxon>Liliopsida</taxon>
        <taxon>Araceae</taxon>
        <taxon>Lemnoideae</taxon>
        <taxon>Spirodela</taxon>
    </lineage>
</organism>
<dbReference type="AlphaFoldDB" id="A0A7I8KB33"/>
<dbReference type="PANTHER" id="PTHR47926">
    <property type="entry name" value="PENTATRICOPEPTIDE REPEAT-CONTAINING PROTEIN"/>
    <property type="match status" value="1"/>
</dbReference>
<dbReference type="PANTHER" id="PTHR47926:SF377">
    <property type="entry name" value="OS04G0469400 PROTEIN"/>
    <property type="match status" value="1"/>
</dbReference>
<gene>
    <name evidence="5" type="ORF">SI8410_04005552</name>
</gene>
<dbReference type="FunFam" id="1.25.40.10:FF:000144">
    <property type="entry name" value="Pentatricopeptide repeat-containing protein, mitochondrial"/>
    <property type="match status" value="1"/>
</dbReference>
<dbReference type="InterPro" id="IPR011990">
    <property type="entry name" value="TPR-like_helical_dom_sf"/>
</dbReference>
<dbReference type="GO" id="GO:0003723">
    <property type="term" value="F:RNA binding"/>
    <property type="evidence" value="ECO:0007669"/>
    <property type="project" value="InterPro"/>
</dbReference>
<name>A0A7I8KB33_SPIIN</name>
<evidence type="ECO:0000313" key="5">
    <source>
        <dbReference type="EMBL" id="CAA7394891.1"/>
    </source>
</evidence>
<keyword evidence="6" id="KW-1185">Reference proteome</keyword>
<dbReference type="InterPro" id="IPR046960">
    <property type="entry name" value="PPR_At4g14850-like_plant"/>
</dbReference>
<dbReference type="FunFam" id="1.25.40.10:FF:000344">
    <property type="entry name" value="Pentatricopeptide repeat-containing protein"/>
    <property type="match status" value="1"/>
</dbReference>
<feature type="repeat" description="PPR" evidence="2">
    <location>
        <begin position="142"/>
        <end position="177"/>
    </location>
</feature>
<dbReference type="EMBL" id="LR746267">
    <property type="protein sequence ID" value="CAA7394891.1"/>
    <property type="molecule type" value="Genomic_DNA"/>
</dbReference>
<proteinExistence type="predicted"/>
<feature type="repeat" description="PPR" evidence="2">
    <location>
        <begin position="245"/>
        <end position="279"/>
    </location>
</feature>
<accession>A0A7I8KB33</accession>
<dbReference type="Pfam" id="PF01535">
    <property type="entry name" value="PPR"/>
    <property type="match status" value="7"/>
</dbReference>
<dbReference type="FunFam" id="1.25.40.10:FF:000366">
    <property type="entry name" value="Pentatricopeptide (PPR) repeat-containing protein"/>
    <property type="match status" value="1"/>
</dbReference>
<dbReference type="FunFam" id="1.25.40.10:FF:000073">
    <property type="entry name" value="Pentatricopeptide repeat-containing protein chloroplastic"/>
    <property type="match status" value="1"/>
</dbReference>
<dbReference type="Gene3D" id="1.25.40.10">
    <property type="entry name" value="Tetratricopeptide repeat domain"/>
    <property type="match status" value="5"/>
</dbReference>
<dbReference type="Pfam" id="PF20431">
    <property type="entry name" value="E_motif"/>
    <property type="match status" value="1"/>
</dbReference>
<dbReference type="InterPro" id="IPR046848">
    <property type="entry name" value="E_motif"/>
</dbReference>
<feature type="repeat" description="PPR" evidence="2">
    <location>
        <begin position="648"/>
        <end position="682"/>
    </location>
</feature>
<dbReference type="InterPro" id="IPR002885">
    <property type="entry name" value="PPR_rpt"/>
</dbReference>
<evidence type="ECO:0000256" key="2">
    <source>
        <dbReference type="PROSITE-ProRule" id="PRU00708"/>
    </source>
</evidence>
<keyword evidence="1" id="KW-0677">Repeat</keyword>
<feature type="repeat" description="PPR" evidence="2">
    <location>
        <begin position="346"/>
        <end position="380"/>
    </location>
</feature>
<dbReference type="NCBIfam" id="TIGR00756">
    <property type="entry name" value="PPR"/>
    <property type="match status" value="4"/>
</dbReference>
<dbReference type="FunFam" id="1.25.40.10:FF:000196">
    <property type="entry name" value="Pentatricopeptide repeat-containing protein At4g14850"/>
    <property type="match status" value="1"/>
</dbReference>
<dbReference type="Proteomes" id="UP000663760">
    <property type="component" value="Chromosome 4"/>
</dbReference>
<dbReference type="GO" id="GO:0008270">
    <property type="term" value="F:zinc ion binding"/>
    <property type="evidence" value="ECO:0007669"/>
    <property type="project" value="InterPro"/>
</dbReference>
<evidence type="ECO:0000256" key="1">
    <source>
        <dbReference type="ARBA" id="ARBA00022737"/>
    </source>
</evidence>
<dbReference type="Pfam" id="PF13041">
    <property type="entry name" value="PPR_2"/>
    <property type="match status" value="4"/>
</dbReference>
<dbReference type="PROSITE" id="PS51375">
    <property type="entry name" value="PPR"/>
    <property type="match status" value="5"/>
</dbReference>
<sequence>MPPAFLTHPQTQPRSFSGKPGLAIVLGPRKRTPKPTFLPSRSNDQARSAHALRQPGSLEKAFEGLSQQNPHAMPSQENFATVLELCASERALSQGHQIHGRILTSGLLSYNDFLGTKLLFMYGKCGCVSSARQLFDEMPHRSIFTWNALMGAYSSSEAQQHEALELYEALRAAGVSPDAYTLVSLMKSCAAVGDLQCGSETHGLAIKCGHVSSAFVVNSLVTMYAKCGHFELARRLFEWLPEKEDVVSWNSVISACVQNERWTEALTFFREMQEAGVEVNSYTAVGILQACAELFLLKLGRGLHASLLKCGQKAEIFVANALVVMYARCGQMDHSVQVFQEMGQKDNVSWNSVLSGYMQNRQYDEVIHFFLRMRDAGCRPDKVAVINAASSLGQLRNLSRGREIHAYAVRHALHGDLQVGNTLIDMYSRCSSAEHARRVFDAMPDKDHISWTAMIVAYVQSFRYSEAMGSFKNALAAGTKIDAVMLVAVLRAFSGHSCTSQVKEIHSYVTRHGLSDLFLENMLIDAYGECGESGYAASVFERVESKDVISWTSMINAFAHNGLLLEAISLLYHFKGSGLQIDAAALVSVLGAVAELSILRKGKEIHGLAIRRGFTADTSLVNSLVDMYARCGDVEACHNLFDRVESKDLVLWTTIIDANGMHGRGAEAMALFEEMQKTGTLPDHICFLALLYACSHSGLPDEGMDYLEMMQNGYELVPWPEHYACVVDMLSRSGRVDEAYEFIAGMPAAPTAPVWCALIGGCRVYSNSEVGRVAAQRLLELEPQNPGNYVLASNVFAAAGRWAEVDEIRGKMKAKGLKKIPACSWIEMGNVVHSFVAGDEAHPASAVIYSELAEITGELEQKFGYKPDTRFVLHDLGDDEKAELLGRHSERLAITLGLIGTSGGGAPIRVNKNLRVCGDCHEFTKLVSKLFQREVILRDANRFHRFRDGSCSCGDFW</sequence>